<keyword evidence="1" id="KW-0812">Transmembrane</keyword>
<evidence type="ECO:0000313" key="2">
    <source>
        <dbReference type="EMBL" id="RGX97230.1"/>
    </source>
</evidence>
<evidence type="ECO:0000313" key="3">
    <source>
        <dbReference type="Proteomes" id="UP000285604"/>
    </source>
</evidence>
<reference evidence="2 3" key="1">
    <citation type="submission" date="2018-08" db="EMBL/GenBank/DDBJ databases">
        <title>A genome reference for cultivated species of the human gut microbiota.</title>
        <authorList>
            <person name="Zou Y."/>
            <person name="Xue W."/>
            <person name="Luo G."/>
        </authorList>
    </citation>
    <scope>NUCLEOTIDE SEQUENCE [LARGE SCALE GENOMIC DNA]</scope>
    <source>
        <strain evidence="2 3">OF03-3</strain>
    </source>
</reference>
<organism evidence="2 3">
    <name type="scientific">Segatella copri</name>
    <dbReference type="NCBI Taxonomy" id="165179"/>
    <lineage>
        <taxon>Bacteria</taxon>
        <taxon>Pseudomonadati</taxon>
        <taxon>Bacteroidota</taxon>
        <taxon>Bacteroidia</taxon>
        <taxon>Bacteroidales</taxon>
        <taxon>Prevotellaceae</taxon>
        <taxon>Segatella</taxon>
    </lineage>
</organism>
<protein>
    <submittedName>
        <fullName evidence="2">Uncharacterized protein</fullName>
    </submittedName>
</protein>
<comment type="caution">
    <text evidence="2">The sequence shown here is derived from an EMBL/GenBank/DDBJ whole genome shotgun (WGS) entry which is preliminary data.</text>
</comment>
<dbReference type="Proteomes" id="UP000285604">
    <property type="component" value="Unassembled WGS sequence"/>
</dbReference>
<evidence type="ECO:0000256" key="1">
    <source>
        <dbReference type="SAM" id="Phobius"/>
    </source>
</evidence>
<keyword evidence="1" id="KW-1133">Transmembrane helix</keyword>
<proteinExistence type="predicted"/>
<gene>
    <name evidence="2" type="ORF">DXA63_03995</name>
</gene>
<feature type="transmembrane region" description="Helical" evidence="1">
    <location>
        <begin position="66"/>
        <end position="91"/>
    </location>
</feature>
<dbReference type="RefSeq" id="WP_217752968.1">
    <property type="nucleotide sequence ID" value="NZ_JAHOEP010000003.1"/>
</dbReference>
<dbReference type="AlphaFoldDB" id="A0AA92UN03"/>
<dbReference type="EMBL" id="QSCI01000009">
    <property type="protein sequence ID" value="RGX97230.1"/>
    <property type="molecule type" value="Genomic_DNA"/>
</dbReference>
<feature type="transmembrane region" description="Helical" evidence="1">
    <location>
        <begin position="128"/>
        <end position="151"/>
    </location>
</feature>
<accession>A0AA92UN03</accession>
<keyword evidence="1" id="KW-0472">Membrane</keyword>
<sequence length="152" mass="17787">MQMINNIQDIRKKYNERMKNAVLFSDRISTYIRYLAITGLGLIWLLVEKGEYKLDELLHNHYAQVIIISCLLVILLELTHLILNVIVNLLYASYRLKKPLSYVASPKRTEYVATDFPKAIIKVEWGLWFAKILCLIVALIFFVFCLLVKMFS</sequence>
<feature type="transmembrane region" description="Helical" evidence="1">
    <location>
        <begin position="21"/>
        <end position="46"/>
    </location>
</feature>
<name>A0AA92UN03_9BACT</name>